<dbReference type="Pfam" id="PF00731">
    <property type="entry name" value="AIRC"/>
    <property type="match status" value="1"/>
</dbReference>
<dbReference type="InterPro" id="IPR000031">
    <property type="entry name" value="PurE_dom"/>
</dbReference>
<dbReference type="AlphaFoldDB" id="A0A1F7WDC6"/>
<proteinExistence type="predicted"/>
<evidence type="ECO:0000313" key="4">
    <source>
        <dbReference type="Proteomes" id="UP000178735"/>
    </source>
</evidence>
<evidence type="ECO:0000259" key="2">
    <source>
        <dbReference type="SMART" id="SM01001"/>
    </source>
</evidence>
<name>A0A1F7WDC6_9BACT</name>
<dbReference type="GO" id="GO:0016787">
    <property type="term" value="F:hydrolase activity"/>
    <property type="evidence" value="ECO:0007669"/>
    <property type="project" value="InterPro"/>
</dbReference>
<dbReference type="EMBL" id="MGFH01000250">
    <property type="protein sequence ID" value="OGM00812.1"/>
    <property type="molecule type" value="Genomic_DNA"/>
</dbReference>
<dbReference type="InterPro" id="IPR039476">
    <property type="entry name" value="P2CMN_synthase_LarB"/>
</dbReference>
<dbReference type="Proteomes" id="UP000178735">
    <property type="component" value="Unassembled WGS sequence"/>
</dbReference>
<reference evidence="3 4" key="1">
    <citation type="journal article" date="2016" name="Nat. Commun.">
        <title>Thousands of microbial genomes shed light on interconnected biogeochemical processes in an aquifer system.</title>
        <authorList>
            <person name="Anantharaman K."/>
            <person name="Brown C.T."/>
            <person name="Hug L.A."/>
            <person name="Sharon I."/>
            <person name="Castelle C.J."/>
            <person name="Probst A.J."/>
            <person name="Thomas B.C."/>
            <person name="Singh A."/>
            <person name="Wilkins M.J."/>
            <person name="Karaoz U."/>
            <person name="Brodie E.L."/>
            <person name="Williams K.H."/>
            <person name="Hubbard S.S."/>
            <person name="Banfield J.F."/>
        </authorList>
    </citation>
    <scope>NUCLEOTIDE SEQUENCE [LARGE SCALE GENOMIC DNA]</scope>
</reference>
<dbReference type="Gene3D" id="3.40.50.1970">
    <property type="match status" value="1"/>
</dbReference>
<dbReference type="NCBIfam" id="NF033503">
    <property type="entry name" value="LarB"/>
    <property type="match status" value="1"/>
</dbReference>
<dbReference type="GO" id="GO:0006189">
    <property type="term" value="P:'de novo' IMP biosynthetic process"/>
    <property type="evidence" value="ECO:0007669"/>
    <property type="project" value="InterPro"/>
</dbReference>
<dbReference type="STRING" id="1817813.A2008_11905"/>
<dbReference type="PANTHER" id="PTHR43064">
    <property type="entry name" value="PHOSPHORIBOSYLAMINOIMIDAZOLE CARBOXYLASE-RELATED"/>
    <property type="match status" value="1"/>
</dbReference>
<sequence>MKENFNEKLKGRLKDYKNGKIGEEAVLNYIKTHEFEDVDFAKIDHKRSIFKNFPEVIFGIGKTDHQVVEIFKKMAARGGNVMATRASAAAYKALKKLYKNVEYDIHSSLLFLRQGEQSAPVGNVVVMTAGTADIKVAEEAAVTAELSGSRVERVYDVGVAGIKRLFHNIDKIFAANVIVVAAGMEGALCSVVGGLASVPVIAVPTSVGYGASFNGLAALLAMLNSCSPGVSVVNIDNGFGAGYLASQINLRCGAGPAAGVESGRGAGLRTNKKTGGGR</sequence>
<evidence type="ECO:0000313" key="3">
    <source>
        <dbReference type="EMBL" id="OGM00812.1"/>
    </source>
</evidence>
<feature type="domain" description="PurE" evidence="2">
    <location>
        <begin position="122"/>
        <end position="254"/>
    </location>
</feature>
<feature type="region of interest" description="Disordered" evidence="1">
    <location>
        <begin position="257"/>
        <end position="278"/>
    </location>
</feature>
<gene>
    <name evidence="3" type="ORF">A2008_11905</name>
</gene>
<accession>A0A1F7WDC6</accession>
<dbReference type="SMART" id="SM01001">
    <property type="entry name" value="AIRC"/>
    <property type="match status" value="1"/>
</dbReference>
<organism evidence="3 4">
    <name type="scientific">Candidatus Wallbacteria bacterium GWC2_49_35</name>
    <dbReference type="NCBI Taxonomy" id="1817813"/>
    <lineage>
        <taxon>Bacteria</taxon>
        <taxon>Candidatus Walliibacteriota</taxon>
    </lineage>
</organism>
<comment type="caution">
    <text evidence="3">The sequence shown here is derived from an EMBL/GenBank/DDBJ whole genome shotgun (WGS) entry which is preliminary data.</text>
</comment>
<dbReference type="PANTHER" id="PTHR43064:SF1">
    <property type="entry name" value="SLL1489 PROTEIN"/>
    <property type="match status" value="1"/>
</dbReference>
<evidence type="ECO:0000256" key="1">
    <source>
        <dbReference type="SAM" id="MobiDB-lite"/>
    </source>
</evidence>
<protein>
    <recommendedName>
        <fullName evidence="2">PurE domain-containing protein</fullName>
    </recommendedName>
</protein>
<dbReference type="SUPFAM" id="SSF52255">
    <property type="entry name" value="N5-CAIR mutase (phosphoribosylaminoimidazole carboxylase, PurE)"/>
    <property type="match status" value="1"/>
</dbReference>